<dbReference type="AlphaFoldDB" id="A0A1H4E9Q3"/>
<dbReference type="InterPro" id="IPR006076">
    <property type="entry name" value="FAD-dep_OxRdtase"/>
</dbReference>
<protein>
    <submittedName>
        <fullName evidence="4">Sarcosine oxidase subunit beta</fullName>
    </submittedName>
</protein>
<keyword evidence="2" id="KW-0472">Membrane</keyword>
<dbReference type="PANTHER" id="PTHR13847">
    <property type="entry name" value="SARCOSINE DEHYDROGENASE-RELATED"/>
    <property type="match status" value="1"/>
</dbReference>
<evidence type="ECO:0000256" key="1">
    <source>
        <dbReference type="ARBA" id="ARBA00023002"/>
    </source>
</evidence>
<dbReference type="Gene3D" id="3.50.50.60">
    <property type="entry name" value="FAD/NAD(P)-binding domain"/>
    <property type="match status" value="1"/>
</dbReference>
<keyword evidence="5" id="KW-1185">Reference proteome</keyword>
<sequence>MKTKAEIIIVGGGIIGCATAYYLAKKGLTDIIVLEGSANIGNGGSSRNGGGVRQSGRDPRELPMVMWGIQNLWPGLSEALGVDTEYTQKGNLRLGKTEDHLKILQGLTDRAVACGLDVRMIDGGEVRQINPYLSEEVIGASWCPTDGHANPLTTTLGYYTRARAMGVTFITGAPVTALRTVGGALRQVITPDAVYEGDKVLVASGYDSRRITASVGIDTPMLPLKMECLVTEAQPLMFEQMLGTAEADFYGHQSHHGSFVFGGSTGMEDCAKDDGTPISTSIGGSCTCRGIMKYFPALSQAKIVRTWAGWIDHCADGVPVLGPVTEIPGLYLACAFTGHGFGIGPAAAYTLAEMLMEETTTIDTAAFAYDRFQAKI</sequence>
<gene>
    <name evidence="4" type="ORF">SAMN04515656_13417</name>
</gene>
<dbReference type="InterPro" id="IPR036188">
    <property type="entry name" value="FAD/NAD-bd_sf"/>
</dbReference>
<dbReference type="PANTHER" id="PTHR13847:SF287">
    <property type="entry name" value="FAD-DEPENDENT OXIDOREDUCTASE DOMAIN-CONTAINING PROTEIN 1"/>
    <property type="match status" value="1"/>
</dbReference>
<dbReference type="RefSeq" id="WP_090309669.1">
    <property type="nucleotide sequence ID" value="NZ_FNRK01000034.1"/>
</dbReference>
<dbReference type="GO" id="GO:0016491">
    <property type="term" value="F:oxidoreductase activity"/>
    <property type="evidence" value="ECO:0007669"/>
    <property type="project" value="UniProtKB-KW"/>
</dbReference>
<evidence type="ECO:0000313" key="5">
    <source>
        <dbReference type="Proteomes" id="UP000199394"/>
    </source>
</evidence>
<evidence type="ECO:0000313" key="4">
    <source>
        <dbReference type="EMBL" id="SEA81458.1"/>
    </source>
</evidence>
<keyword evidence="2" id="KW-1133">Transmembrane helix</keyword>
<keyword evidence="2" id="KW-0812">Transmembrane</keyword>
<evidence type="ECO:0000259" key="3">
    <source>
        <dbReference type="Pfam" id="PF01266"/>
    </source>
</evidence>
<keyword evidence="1" id="KW-0560">Oxidoreductase</keyword>
<dbReference type="EMBL" id="FNRK01000034">
    <property type="protein sequence ID" value="SEA81458.1"/>
    <property type="molecule type" value="Genomic_DNA"/>
</dbReference>
<accession>A0A1H4E9Q3</accession>
<feature type="transmembrane region" description="Helical" evidence="2">
    <location>
        <begin position="7"/>
        <end position="24"/>
    </location>
</feature>
<dbReference type="SUPFAM" id="SSF51905">
    <property type="entry name" value="FAD/NAD(P)-binding domain"/>
    <property type="match status" value="1"/>
</dbReference>
<dbReference type="Proteomes" id="UP000199394">
    <property type="component" value="Unassembled WGS sequence"/>
</dbReference>
<proteinExistence type="predicted"/>
<dbReference type="Gene3D" id="3.30.9.10">
    <property type="entry name" value="D-Amino Acid Oxidase, subunit A, domain 2"/>
    <property type="match status" value="1"/>
</dbReference>
<dbReference type="GO" id="GO:0005737">
    <property type="term" value="C:cytoplasm"/>
    <property type="evidence" value="ECO:0007669"/>
    <property type="project" value="TreeGrafter"/>
</dbReference>
<feature type="domain" description="FAD dependent oxidoreductase" evidence="3">
    <location>
        <begin position="7"/>
        <end position="354"/>
    </location>
</feature>
<dbReference type="OrthoDB" id="9794226at2"/>
<dbReference type="STRING" id="81409.SAMN04515656_13417"/>
<dbReference type="Pfam" id="PF01266">
    <property type="entry name" value="DAO"/>
    <property type="match status" value="1"/>
</dbReference>
<evidence type="ECO:0000256" key="2">
    <source>
        <dbReference type="SAM" id="Phobius"/>
    </source>
</evidence>
<reference evidence="4 5" key="1">
    <citation type="submission" date="2016-10" db="EMBL/GenBank/DDBJ databases">
        <authorList>
            <person name="de Groot N.N."/>
        </authorList>
    </citation>
    <scope>NUCLEOTIDE SEQUENCE [LARGE SCALE GENOMIC DNA]</scope>
    <source>
        <strain evidence="4 5">SR12</strain>
    </source>
</reference>
<organism evidence="4 5">
    <name type="scientific">Eubacterium aggregans</name>
    <dbReference type="NCBI Taxonomy" id="81409"/>
    <lineage>
        <taxon>Bacteria</taxon>
        <taxon>Bacillati</taxon>
        <taxon>Bacillota</taxon>
        <taxon>Clostridia</taxon>
        <taxon>Eubacteriales</taxon>
        <taxon>Eubacteriaceae</taxon>
        <taxon>Eubacterium</taxon>
    </lineage>
</organism>
<name>A0A1H4E9Q3_9FIRM</name>
<dbReference type="PROSITE" id="PS51257">
    <property type="entry name" value="PROKAR_LIPOPROTEIN"/>
    <property type="match status" value="1"/>
</dbReference>